<accession>A0AA40G007</accession>
<dbReference type="EMBL" id="JAHYIQ010000011">
    <property type="protein sequence ID" value="KAK1128165.1"/>
    <property type="molecule type" value="Genomic_DNA"/>
</dbReference>
<feature type="non-terminal residue" evidence="1">
    <location>
        <position position="1"/>
    </location>
</feature>
<comment type="caution">
    <text evidence="1">The sequence shown here is derived from an EMBL/GenBank/DDBJ whole genome shotgun (WGS) entry which is preliminary data.</text>
</comment>
<name>A0AA40G007_9HYME</name>
<reference evidence="1" key="1">
    <citation type="submission" date="2021-10" db="EMBL/GenBank/DDBJ databases">
        <title>Melipona bicolor Genome sequencing and assembly.</title>
        <authorList>
            <person name="Araujo N.S."/>
            <person name="Arias M.C."/>
        </authorList>
    </citation>
    <scope>NUCLEOTIDE SEQUENCE</scope>
    <source>
        <strain evidence="1">USP_2M_L1-L4_2017</strain>
        <tissue evidence="1">Whole body</tissue>
    </source>
</reference>
<organism evidence="1 2">
    <name type="scientific">Melipona bicolor</name>
    <dbReference type="NCBI Taxonomy" id="60889"/>
    <lineage>
        <taxon>Eukaryota</taxon>
        <taxon>Metazoa</taxon>
        <taxon>Ecdysozoa</taxon>
        <taxon>Arthropoda</taxon>
        <taxon>Hexapoda</taxon>
        <taxon>Insecta</taxon>
        <taxon>Pterygota</taxon>
        <taxon>Neoptera</taxon>
        <taxon>Endopterygota</taxon>
        <taxon>Hymenoptera</taxon>
        <taxon>Apocrita</taxon>
        <taxon>Aculeata</taxon>
        <taxon>Apoidea</taxon>
        <taxon>Anthophila</taxon>
        <taxon>Apidae</taxon>
        <taxon>Melipona</taxon>
    </lineage>
</organism>
<dbReference type="Proteomes" id="UP001177670">
    <property type="component" value="Unassembled WGS sequence"/>
</dbReference>
<protein>
    <submittedName>
        <fullName evidence="1">Uncharacterized protein</fullName>
    </submittedName>
</protein>
<sequence length="78" mass="8318">GEAPGDRAGFEADRGLATMRGLPGLIRFELLGACCCSTMSVWMKFLEDAVVSCTVSVRETGNVAYLFLHAFLSCPEAA</sequence>
<dbReference type="AlphaFoldDB" id="A0AA40G007"/>
<evidence type="ECO:0000313" key="1">
    <source>
        <dbReference type="EMBL" id="KAK1128165.1"/>
    </source>
</evidence>
<proteinExistence type="predicted"/>
<keyword evidence="2" id="KW-1185">Reference proteome</keyword>
<gene>
    <name evidence="1" type="ORF">K0M31_003652</name>
</gene>
<evidence type="ECO:0000313" key="2">
    <source>
        <dbReference type="Proteomes" id="UP001177670"/>
    </source>
</evidence>